<evidence type="ECO:0008006" key="4">
    <source>
        <dbReference type="Google" id="ProtNLM"/>
    </source>
</evidence>
<organism evidence="2 3">
    <name type="scientific">Geomonas silvestris</name>
    <dbReference type="NCBI Taxonomy" id="2740184"/>
    <lineage>
        <taxon>Bacteria</taxon>
        <taxon>Pseudomonadati</taxon>
        <taxon>Thermodesulfobacteriota</taxon>
        <taxon>Desulfuromonadia</taxon>
        <taxon>Geobacterales</taxon>
        <taxon>Geobacteraceae</taxon>
        <taxon>Geomonas</taxon>
    </lineage>
</organism>
<dbReference type="EMBL" id="BLXX01000003">
    <property type="protein sequence ID" value="GFO59203.1"/>
    <property type="molecule type" value="Genomic_DNA"/>
</dbReference>
<dbReference type="AlphaFoldDB" id="A0A6V8MHC7"/>
<dbReference type="RefSeq" id="WP_183354035.1">
    <property type="nucleotide sequence ID" value="NZ_BLXX01000003.1"/>
</dbReference>
<comment type="caution">
    <text evidence="2">The sequence shown here is derived from an EMBL/GenBank/DDBJ whole genome shotgun (WGS) entry which is preliminary data.</text>
</comment>
<reference evidence="3" key="1">
    <citation type="submission" date="2020-06" db="EMBL/GenBank/DDBJ databases">
        <title>Draft genomic sequence of Geomonas sp. Red330.</title>
        <authorList>
            <person name="Itoh H."/>
            <person name="Zhenxing X."/>
            <person name="Ushijima N."/>
            <person name="Masuda Y."/>
            <person name="Shiratori Y."/>
            <person name="Senoo K."/>
        </authorList>
    </citation>
    <scope>NUCLEOTIDE SEQUENCE [LARGE SCALE GENOMIC DNA]</scope>
    <source>
        <strain evidence="3">Red330</strain>
    </source>
</reference>
<keyword evidence="1" id="KW-0732">Signal</keyword>
<sequence>MARQIKKVFGILALAAPLLSPARLHADEVRYAVGLGFEFASGSYGTGIHTDAVFLPFTVAVYPTQRLDFSLELPFIYQSTSAVVAGQYMAMQGQAGAPQPSMLAGTMMGGGMRTSASGSNVDTSQYGLGDTKLKAGYVLYTEEEYVPAIRPNAYLKIPTADKNKFLGTGAFDGGFAVELSKWYGDWFADGELGYTIQGKSDILAVKNYLYYYAGGGYQVGERLRPMLLVKGSTTTTEGGGPLLELRLRTKYQLSTHLGLDGYLAKGIETASPDYGVGLAVSYQF</sequence>
<dbReference type="InterPro" id="IPR025737">
    <property type="entry name" value="FApF"/>
</dbReference>
<evidence type="ECO:0000313" key="3">
    <source>
        <dbReference type="Proteomes" id="UP000556026"/>
    </source>
</evidence>
<name>A0A6V8MHC7_9BACT</name>
<protein>
    <recommendedName>
        <fullName evidence="4">Transporter</fullName>
    </recommendedName>
</protein>
<keyword evidence="3" id="KW-1185">Reference proteome</keyword>
<proteinExistence type="predicted"/>
<evidence type="ECO:0000256" key="1">
    <source>
        <dbReference type="SAM" id="SignalP"/>
    </source>
</evidence>
<evidence type="ECO:0000313" key="2">
    <source>
        <dbReference type="EMBL" id="GFO59203.1"/>
    </source>
</evidence>
<gene>
    <name evidence="2" type="ORF">GMST_15280</name>
</gene>
<feature type="chain" id="PRO_5027840917" description="Transporter" evidence="1">
    <location>
        <begin position="27"/>
        <end position="284"/>
    </location>
</feature>
<feature type="signal peptide" evidence="1">
    <location>
        <begin position="1"/>
        <end position="26"/>
    </location>
</feature>
<dbReference type="Pfam" id="PF13557">
    <property type="entry name" value="Phenol_MetA_deg"/>
    <property type="match status" value="1"/>
</dbReference>
<accession>A0A6V8MHC7</accession>
<dbReference type="Proteomes" id="UP000556026">
    <property type="component" value="Unassembled WGS sequence"/>
</dbReference>